<proteinExistence type="predicted"/>
<comment type="caution">
    <text evidence="1">The sequence shown here is derived from an EMBL/GenBank/DDBJ whole genome shotgun (WGS) entry which is preliminary data.</text>
</comment>
<protein>
    <submittedName>
        <fullName evidence="1">Uncharacterized protein</fullName>
    </submittedName>
</protein>
<name>A0A3M7RH22_BRAPC</name>
<dbReference type="EMBL" id="REGN01003393">
    <property type="protein sequence ID" value="RNA22841.1"/>
    <property type="molecule type" value="Genomic_DNA"/>
</dbReference>
<reference evidence="1 2" key="1">
    <citation type="journal article" date="2018" name="Sci. Rep.">
        <title>Genomic signatures of local adaptation to the degree of environmental predictability in rotifers.</title>
        <authorList>
            <person name="Franch-Gras L."/>
            <person name="Hahn C."/>
            <person name="Garcia-Roger E.M."/>
            <person name="Carmona M.J."/>
            <person name="Serra M."/>
            <person name="Gomez A."/>
        </authorList>
    </citation>
    <scope>NUCLEOTIDE SEQUENCE [LARGE SCALE GENOMIC DNA]</scope>
    <source>
        <strain evidence="1">HYR1</strain>
    </source>
</reference>
<organism evidence="1 2">
    <name type="scientific">Brachionus plicatilis</name>
    <name type="common">Marine rotifer</name>
    <name type="synonym">Brachionus muelleri</name>
    <dbReference type="NCBI Taxonomy" id="10195"/>
    <lineage>
        <taxon>Eukaryota</taxon>
        <taxon>Metazoa</taxon>
        <taxon>Spiralia</taxon>
        <taxon>Gnathifera</taxon>
        <taxon>Rotifera</taxon>
        <taxon>Eurotatoria</taxon>
        <taxon>Monogononta</taxon>
        <taxon>Pseudotrocha</taxon>
        <taxon>Ploima</taxon>
        <taxon>Brachionidae</taxon>
        <taxon>Brachionus</taxon>
    </lineage>
</organism>
<sequence>MDRCQSNLKKTGQITKICEHNNFDIKKANFARYIGLRVSVCEQKGLKENPLYLAKHFLFLYNLKHKLFNLKSNN</sequence>
<gene>
    <name evidence="1" type="ORF">BpHYR1_011913</name>
</gene>
<evidence type="ECO:0000313" key="1">
    <source>
        <dbReference type="EMBL" id="RNA22841.1"/>
    </source>
</evidence>
<dbReference type="AlphaFoldDB" id="A0A3M7RH22"/>
<evidence type="ECO:0000313" key="2">
    <source>
        <dbReference type="Proteomes" id="UP000276133"/>
    </source>
</evidence>
<dbReference type="Proteomes" id="UP000276133">
    <property type="component" value="Unassembled WGS sequence"/>
</dbReference>
<keyword evidence="2" id="KW-1185">Reference proteome</keyword>
<accession>A0A3M7RH22</accession>